<sequence>MVVAHASAASNSTSNTDLRGWYPCSDYTFSDEGSSSEDAECAMYNAPMCYPGICETPTSANSNVDIFFKHPPATNGNPETAPHVWLLQGGPGSSSTALEVDMVTLHSQLEGAVNVYTMDHRGTGRSTLLDPNLHKKYGDLASFSVTTAATDLVTFISTFTNGANTTVYGASYDTILALAPLEVTGYVLDGIATSSGAPGDEFLYMSKRDIDFGEVGDALLSLREQDIEVKARFEHKSLNRTLDELFQQFDKDPNATCASLITNVAMGEVEGEAPTEDMGDYPPSYSLRLVLGSLFKHTYLRTLIPPVIYRLQRCEPEDVDVLSQFGTALGLLSSGKSQDDAFHSTVLYSLIIFSEKWETPSLFVSHLRARYESTKMSDGGVYPMDALYCAFSKEKSAACDELNVGNYDGDGIVYKPDQYWNKTAAIPSQASLRLMLNRKHCPVLYLDSAEDFNTYTKQLQTCALGS</sequence>
<comment type="similarity">
    <text evidence="1">Belongs to the AB hydrolase superfamily.</text>
</comment>
<keyword evidence="3" id="KW-1185">Reference proteome</keyword>
<protein>
    <recommendedName>
        <fullName evidence="4">AB hydrolase-1 domain-containing protein</fullName>
    </recommendedName>
</protein>
<evidence type="ECO:0008006" key="4">
    <source>
        <dbReference type="Google" id="ProtNLM"/>
    </source>
</evidence>
<dbReference type="InParanoid" id="G4ZYZ4"/>
<dbReference type="PANTHER" id="PTHR43039">
    <property type="entry name" value="ESTERASE-RELATED"/>
    <property type="match status" value="1"/>
</dbReference>
<dbReference type="STRING" id="1094619.G4ZYZ4"/>
<organism evidence="2 3">
    <name type="scientific">Phytophthora sojae (strain P6497)</name>
    <name type="common">Soybean stem and root rot agent</name>
    <name type="synonym">Phytophthora megasperma f. sp. glycines</name>
    <dbReference type="NCBI Taxonomy" id="1094619"/>
    <lineage>
        <taxon>Eukaryota</taxon>
        <taxon>Sar</taxon>
        <taxon>Stramenopiles</taxon>
        <taxon>Oomycota</taxon>
        <taxon>Peronosporomycetes</taxon>
        <taxon>Peronosporales</taxon>
        <taxon>Peronosporaceae</taxon>
        <taxon>Phytophthora</taxon>
    </lineage>
</organism>
<dbReference type="OMA" id="YEANGIM"/>
<dbReference type="InterPro" id="IPR029058">
    <property type="entry name" value="AB_hydrolase_fold"/>
</dbReference>
<gene>
    <name evidence="2" type="ORF">PHYSODRAFT_336629</name>
</gene>
<dbReference type="KEGG" id="psoj:PHYSODRAFT_336629"/>
<dbReference type="Proteomes" id="UP000002640">
    <property type="component" value="Unassembled WGS sequence"/>
</dbReference>
<dbReference type="RefSeq" id="XP_009532510.1">
    <property type="nucleotide sequence ID" value="XM_009534215.1"/>
</dbReference>
<dbReference type="SUPFAM" id="SSF53474">
    <property type="entry name" value="alpha/beta-Hydrolases"/>
    <property type="match status" value="1"/>
</dbReference>
<evidence type="ECO:0000256" key="1">
    <source>
        <dbReference type="ARBA" id="ARBA00008645"/>
    </source>
</evidence>
<evidence type="ECO:0000313" key="3">
    <source>
        <dbReference type="Proteomes" id="UP000002640"/>
    </source>
</evidence>
<dbReference type="Gene3D" id="3.40.50.1820">
    <property type="entry name" value="alpha/beta hydrolase"/>
    <property type="match status" value="1"/>
</dbReference>
<dbReference type="GeneID" id="20647234"/>
<accession>G4ZYZ4</accession>
<reference evidence="2 3" key="1">
    <citation type="journal article" date="2006" name="Science">
        <title>Phytophthora genome sequences uncover evolutionary origins and mechanisms of pathogenesis.</title>
        <authorList>
            <person name="Tyler B.M."/>
            <person name="Tripathy S."/>
            <person name="Zhang X."/>
            <person name="Dehal P."/>
            <person name="Jiang R.H."/>
            <person name="Aerts A."/>
            <person name="Arredondo F.D."/>
            <person name="Baxter L."/>
            <person name="Bensasson D."/>
            <person name="Beynon J.L."/>
            <person name="Chapman J."/>
            <person name="Damasceno C.M."/>
            <person name="Dorrance A.E."/>
            <person name="Dou D."/>
            <person name="Dickerman A.W."/>
            <person name="Dubchak I.L."/>
            <person name="Garbelotto M."/>
            <person name="Gijzen M."/>
            <person name="Gordon S.G."/>
            <person name="Govers F."/>
            <person name="Grunwald N.J."/>
            <person name="Huang W."/>
            <person name="Ivors K.L."/>
            <person name="Jones R.W."/>
            <person name="Kamoun S."/>
            <person name="Krampis K."/>
            <person name="Lamour K.H."/>
            <person name="Lee M.K."/>
            <person name="McDonald W.H."/>
            <person name="Medina M."/>
            <person name="Meijer H.J."/>
            <person name="Nordberg E.K."/>
            <person name="Maclean D.J."/>
            <person name="Ospina-Giraldo M.D."/>
            <person name="Morris P.F."/>
            <person name="Phuntumart V."/>
            <person name="Putnam N.H."/>
            <person name="Rash S."/>
            <person name="Rose J.K."/>
            <person name="Sakihama Y."/>
            <person name="Salamov A.A."/>
            <person name="Savidor A."/>
            <person name="Scheuring C.F."/>
            <person name="Smith B.M."/>
            <person name="Sobral B.W."/>
            <person name="Terry A."/>
            <person name="Torto-Alalibo T.A."/>
            <person name="Win J."/>
            <person name="Xu Z."/>
            <person name="Zhang H."/>
            <person name="Grigoriev I.V."/>
            <person name="Rokhsar D.S."/>
            <person name="Boore J.L."/>
        </authorList>
    </citation>
    <scope>NUCLEOTIDE SEQUENCE [LARGE SCALE GENOMIC DNA]</scope>
    <source>
        <strain evidence="2 3">P6497</strain>
    </source>
</reference>
<dbReference type="AlphaFoldDB" id="G4ZYZ4"/>
<proteinExistence type="inferred from homology"/>
<evidence type="ECO:0000313" key="2">
    <source>
        <dbReference type="EMBL" id="EGZ12177.1"/>
    </source>
</evidence>
<dbReference type="EMBL" id="JH159157">
    <property type="protein sequence ID" value="EGZ12177.1"/>
    <property type="molecule type" value="Genomic_DNA"/>
</dbReference>
<name>G4ZYZ4_PHYSP</name>